<dbReference type="AlphaFoldDB" id="A0A316VGV5"/>
<feature type="compositionally biased region" description="Acidic residues" evidence="1">
    <location>
        <begin position="67"/>
        <end position="86"/>
    </location>
</feature>
<dbReference type="EMBL" id="KZ819602">
    <property type="protein sequence ID" value="PWN36750.1"/>
    <property type="molecule type" value="Genomic_DNA"/>
</dbReference>
<proteinExistence type="predicted"/>
<dbReference type="OrthoDB" id="3260379at2759"/>
<dbReference type="Proteomes" id="UP000245771">
    <property type="component" value="Unassembled WGS sequence"/>
</dbReference>
<dbReference type="InParanoid" id="A0A316VGV5"/>
<feature type="region of interest" description="Disordered" evidence="1">
    <location>
        <begin position="134"/>
        <end position="185"/>
    </location>
</feature>
<name>A0A316VGV5_9BASI</name>
<dbReference type="RefSeq" id="XP_025357052.1">
    <property type="nucleotide sequence ID" value="XM_025497513.1"/>
</dbReference>
<evidence type="ECO:0008006" key="4">
    <source>
        <dbReference type="Google" id="ProtNLM"/>
    </source>
</evidence>
<organism evidence="2 3">
    <name type="scientific">Meira miltonrushii</name>
    <dbReference type="NCBI Taxonomy" id="1280837"/>
    <lineage>
        <taxon>Eukaryota</taxon>
        <taxon>Fungi</taxon>
        <taxon>Dikarya</taxon>
        <taxon>Basidiomycota</taxon>
        <taxon>Ustilaginomycotina</taxon>
        <taxon>Exobasidiomycetes</taxon>
        <taxon>Exobasidiales</taxon>
        <taxon>Brachybasidiaceae</taxon>
        <taxon>Meira</taxon>
    </lineage>
</organism>
<gene>
    <name evidence="2" type="ORF">FA14DRAFT_152175</name>
</gene>
<evidence type="ECO:0000313" key="3">
    <source>
        <dbReference type="Proteomes" id="UP000245771"/>
    </source>
</evidence>
<accession>A0A316VGV5</accession>
<feature type="compositionally biased region" description="Acidic residues" evidence="1">
    <location>
        <begin position="147"/>
        <end position="160"/>
    </location>
</feature>
<keyword evidence="3" id="KW-1185">Reference proteome</keyword>
<reference evidence="2 3" key="1">
    <citation type="journal article" date="2018" name="Mol. Biol. Evol.">
        <title>Broad Genomic Sampling Reveals a Smut Pathogenic Ancestry of the Fungal Clade Ustilaginomycotina.</title>
        <authorList>
            <person name="Kijpornyongpan T."/>
            <person name="Mondo S.J."/>
            <person name="Barry K."/>
            <person name="Sandor L."/>
            <person name="Lee J."/>
            <person name="Lipzen A."/>
            <person name="Pangilinan J."/>
            <person name="LaButti K."/>
            <person name="Hainaut M."/>
            <person name="Henrissat B."/>
            <person name="Grigoriev I.V."/>
            <person name="Spatafora J.W."/>
            <person name="Aime M.C."/>
        </authorList>
    </citation>
    <scope>NUCLEOTIDE SEQUENCE [LARGE SCALE GENOMIC DNA]</scope>
    <source>
        <strain evidence="2 3">MCA 3882</strain>
    </source>
</reference>
<protein>
    <recommendedName>
        <fullName evidence="4">Rrn9 domain-containing protein</fullName>
    </recommendedName>
</protein>
<evidence type="ECO:0000256" key="1">
    <source>
        <dbReference type="SAM" id="MobiDB-lite"/>
    </source>
</evidence>
<evidence type="ECO:0000313" key="2">
    <source>
        <dbReference type="EMBL" id="PWN36750.1"/>
    </source>
</evidence>
<feature type="region of interest" description="Disordered" evidence="1">
    <location>
        <begin position="58"/>
        <end position="88"/>
    </location>
</feature>
<dbReference type="GeneID" id="37019294"/>
<sequence length="356" mass="41067">MEDSLPQSWKPHILKPEDYDELKALISSIQEEKNGTITHPLAARIHLERLVERYWERKAQEQQRENDQDEVTPEAPEEEEEEEESLEELRLRILQHPVYATVPTVFRWPILTSQLVRPEWSLADEVMVILTKQSVRASRSSHHSNTEEDTAETLTEDQEESQPPPATQSETVEHPSLDGEEDEIPPSFALPIINQCQTSLQALLESLSDRIPIGRGNGQKRMQRRDIITWRDVLKSVKSLLPPTQSPEEVVQRIEERMHAIAGSATVFPSAAVLTNLGREQGALAKVLRKQAPILTHQSENAHKLFPHNDQTKKRRALQNRLREMDQDLFLSPDRFRHSLLQPSPSEQNLYKRQRF</sequence>